<evidence type="ECO:0000313" key="3">
    <source>
        <dbReference type="Proteomes" id="UP001497444"/>
    </source>
</evidence>
<feature type="region of interest" description="Disordered" evidence="1">
    <location>
        <begin position="1"/>
        <end position="42"/>
    </location>
</feature>
<proteinExistence type="predicted"/>
<sequence length="71" mass="7316">MVAYKNGSLSNSQQGHSGGHPIQLGPGATGTTTPPGSAGMAQLQHQRIAVPRLHGSSYNFSLLTAVAFMKP</sequence>
<gene>
    <name evidence="2" type="ORF">CSSPJE1EN1_LOCUS11068</name>
</gene>
<dbReference type="EMBL" id="OZ020112">
    <property type="protein sequence ID" value="CAK9265590.1"/>
    <property type="molecule type" value="Genomic_DNA"/>
</dbReference>
<name>A0ABP0WJE2_9BRYO</name>
<protein>
    <submittedName>
        <fullName evidence="2">Uncharacterized protein</fullName>
    </submittedName>
</protein>
<dbReference type="Proteomes" id="UP001497444">
    <property type="component" value="Chromosome 17"/>
</dbReference>
<feature type="compositionally biased region" description="Low complexity" evidence="1">
    <location>
        <begin position="25"/>
        <end position="41"/>
    </location>
</feature>
<organism evidence="2 3">
    <name type="scientific">Sphagnum jensenii</name>
    <dbReference type="NCBI Taxonomy" id="128206"/>
    <lineage>
        <taxon>Eukaryota</taxon>
        <taxon>Viridiplantae</taxon>
        <taxon>Streptophyta</taxon>
        <taxon>Embryophyta</taxon>
        <taxon>Bryophyta</taxon>
        <taxon>Sphagnophytina</taxon>
        <taxon>Sphagnopsida</taxon>
        <taxon>Sphagnales</taxon>
        <taxon>Sphagnaceae</taxon>
        <taxon>Sphagnum</taxon>
    </lineage>
</organism>
<evidence type="ECO:0000256" key="1">
    <source>
        <dbReference type="SAM" id="MobiDB-lite"/>
    </source>
</evidence>
<reference evidence="2" key="1">
    <citation type="submission" date="2024-02" db="EMBL/GenBank/DDBJ databases">
        <authorList>
            <consortium name="ELIXIR-Norway"/>
            <consortium name="Elixir Norway"/>
        </authorList>
    </citation>
    <scope>NUCLEOTIDE SEQUENCE</scope>
</reference>
<accession>A0ABP0WJE2</accession>
<keyword evidence="3" id="KW-1185">Reference proteome</keyword>
<evidence type="ECO:0000313" key="2">
    <source>
        <dbReference type="EMBL" id="CAK9265590.1"/>
    </source>
</evidence>